<proteinExistence type="predicted"/>
<dbReference type="Pfam" id="PF00313">
    <property type="entry name" value="CSD"/>
    <property type="match status" value="1"/>
</dbReference>
<dbReference type="SMART" id="SM00357">
    <property type="entry name" value="CSP"/>
    <property type="match status" value="1"/>
</dbReference>
<dbReference type="RefSeq" id="XP_005786895.1">
    <property type="nucleotide sequence ID" value="XM_005786838.1"/>
</dbReference>
<reference evidence="4" key="1">
    <citation type="journal article" date="2013" name="Nature">
        <title>Pan genome of the phytoplankton Emiliania underpins its global distribution.</title>
        <authorList>
            <person name="Read B.A."/>
            <person name="Kegel J."/>
            <person name="Klute M.J."/>
            <person name="Kuo A."/>
            <person name="Lefebvre S.C."/>
            <person name="Maumus F."/>
            <person name="Mayer C."/>
            <person name="Miller J."/>
            <person name="Monier A."/>
            <person name="Salamov A."/>
            <person name="Young J."/>
            <person name="Aguilar M."/>
            <person name="Claverie J.M."/>
            <person name="Frickenhaus S."/>
            <person name="Gonzalez K."/>
            <person name="Herman E.K."/>
            <person name="Lin Y.C."/>
            <person name="Napier J."/>
            <person name="Ogata H."/>
            <person name="Sarno A.F."/>
            <person name="Shmutz J."/>
            <person name="Schroeder D."/>
            <person name="de Vargas C."/>
            <person name="Verret F."/>
            <person name="von Dassow P."/>
            <person name="Valentin K."/>
            <person name="Van de Peer Y."/>
            <person name="Wheeler G."/>
            <person name="Dacks J.B."/>
            <person name="Delwiche C.F."/>
            <person name="Dyhrman S.T."/>
            <person name="Glockner G."/>
            <person name="John U."/>
            <person name="Richards T."/>
            <person name="Worden A.Z."/>
            <person name="Zhang X."/>
            <person name="Grigoriev I.V."/>
            <person name="Allen A.E."/>
            <person name="Bidle K."/>
            <person name="Borodovsky M."/>
            <person name="Bowler C."/>
            <person name="Brownlee C."/>
            <person name="Cock J.M."/>
            <person name="Elias M."/>
            <person name="Gladyshev V.N."/>
            <person name="Groth M."/>
            <person name="Guda C."/>
            <person name="Hadaegh A."/>
            <person name="Iglesias-Rodriguez M.D."/>
            <person name="Jenkins J."/>
            <person name="Jones B.M."/>
            <person name="Lawson T."/>
            <person name="Leese F."/>
            <person name="Lindquist E."/>
            <person name="Lobanov A."/>
            <person name="Lomsadze A."/>
            <person name="Malik S.B."/>
            <person name="Marsh M.E."/>
            <person name="Mackinder L."/>
            <person name="Mock T."/>
            <person name="Mueller-Roeber B."/>
            <person name="Pagarete A."/>
            <person name="Parker M."/>
            <person name="Probert I."/>
            <person name="Quesneville H."/>
            <person name="Raines C."/>
            <person name="Rensing S.A."/>
            <person name="Riano-Pachon D.M."/>
            <person name="Richier S."/>
            <person name="Rokitta S."/>
            <person name="Shiraiwa Y."/>
            <person name="Soanes D.M."/>
            <person name="van der Giezen M."/>
            <person name="Wahlund T.M."/>
            <person name="Williams B."/>
            <person name="Wilson W."/>
            <person name="Wolfe G."/>
            <person name="Wurch L.L."/>
        </authorList>
    </citation>
    <scope>NUCLEOTIDE SEQUENCE</scope>
</reference>
<dbReference type="InterPro" id="IPR002059">
    <property type="entry name" value="CSP_DNA-bd"/>
</dbReference>
<dbReference type="AlphaFoldDB" id="A0A0D3KFD1"/>
<dbReference type="PROSITE" id="PS51857">
    <property type="entry name" value="CSD_2"/>
    <property type="match status" value="1"/>
</dbReference>
<evidence type="ECO:0000313" key="3">
    <source>
        <dbReference type="EnsemblProtists" id="EOD34466"/>
    </source>
</evidence>
<dbReference type="KEGG" id="ehx:EMIHUDRAFT_111300"/>
<evidence type="ECO:0000259" key="2">
    <source>
        <dbReference type="PROSITE" id="PS51857"/>
    </source>
</evidence>
<dbReference type="GeneID" id="17279772"/>
<feature type="region of interest" description="Disordered" evidence="1">
    <location>
        <begin position="123"/>
        <end position="167"/>
    </location>
</feature>
<feature type="domain" description="CSD" evidence="2">
    <location>
        <begin position="163"/>
        <end position="233"/>
    </location>
</feature>
<organism evidence="3 4">
    <name type="scientific">Emiliania huxleyi (strain CCMP1516)</name>
    <dbReference type="NCBI Taxonomy" id="280463"/>
    <lineage>
        <taxon>Eukaryota</taxon>
        <taxon>Haptista</taxon>
        <taxon>Haptophyta</taxon>
        <taxon>Prymnesiophyceae</taxon>
        <taxon>Isochrysidales</taxon>
        <taxon>Noelaerhabdaceae</taxon>
        <taxon>Emiliania</taxon>
    </lineage>
</organism>
<keyword evidence="4" id="KW-1185">Reference proteome</keyword>
<dbReference type="InterPro" id="IPR011129">
    <property type="entry name" value="CSD"/>
</dbReference>
<dbReference type="Proteomes" id="UP000013827">
    <property type="component" value="Unassembled WGS sequence"/>
</dbReference>
<dbReference type="Gene3D" id="2.40.50.140">
    <property type="entry name" value="Nucleic acid-binding proteins"/>
    <property type="match status" value="1"/>
</dbReference>
<dbReference type="EnsemblProtists" id="EOD34466">
    <property type="protein sequence ID" value="EOD34466"/>
    <property type="gene ID" value="EMIHUDRAFT_111300"/>
</dbReference>
<evidence type="ECO:0000256" key="1">
    <source>
        <dbReference type="SAM" id="MobiDB-lite"/>
    </source>
</evidence>
<protein>
    <recommendedName>
        <fullName evidence="2">CSD domain-containing protein</fullName>
    </recommendedName>
</protein>
<dbReference type="CDD" id="cd04458">
    <property type="entry name" value="CSP_CDS"/>
    <property type="match status" value="1"/>
</dbReference>
<reference evidence="3" key="2">
    <citation type="submission" date="2024-10" db="UniProtKB">
        <authorList>
            <consortium name="EnsemblProtists"/>
        </authorList>
    </citation>
    <scope>IDENTIFICATION</scope>
</reference>
<feature type="compositionally biased region" description="Basic and acidic residues" evidence="1">
    <location>
        <begin position="123"/>
        <end position="134"/>
    </location>
</feature>
<dbReference type="SUPFAM" id="SSF50249">
    <property type="entry name" value="Nucleic acid-binding proteins"/>
    <property type="match status" value="1"/>
</dbReference>
<evidence type="ECO:0000313" key="4">
    <source>
        <dbReference type="Proteomes" id="UP000013827"/>
    </source>
</evidence>
<name>A0A0D3KFD1_EMIH1</name>
<sequence>MVWDAAKLSLECDLKLLLITDDIFGRTLAAEQSDVFHVAFDDPLPQDWVERFGASSMQEFFERLDVHRERRARTPSVVSVAALAEEDPAIRRWEIRQEQAWQEQARQEAKALMSRLALAEQQRDEATAKLREQQRGAGGQARAQRSKSGPRKWPPGQKPSSGKQVGTVEKWNEKGFGFIKPGSGRKTIFFHIKEVKMERAAGKKQQLNQLLRWDVEFRIAQGDKGPQAVQEELLQLFGDLLTEEEGAALGLAEGNTGEEDRMGVRTRAEGLGEGRWWIWTSWIEESEK</sequence>
<dbReference type="HOGENOM" id="CLU_967861_0_0_1"/>
<dbReference type="GO" id="GO:0003676">
    <property type="term" value="F:nucleic acid binding"/>
    <property type="evidence" value="ECO:0007669"/>
    <property type="project" value="InterPro"/>
</dbReference>
<dbReference type="PaxDb" id="2903-EOD34466"/>
<dbReference type="InterPro" id="IPR012340">
    <property type="entry name" value="NA-bd_OB-fold"/>
</dbReference>
<accession>A0A0D3KFD1</accession>